<dbReference type="PROSITE" id="PS51421">
    <property type="entry name" value="RAS"/>
    <property type="match status" value="1"/>
</dbReference>
<dbReference type="InterPro" id="IPR001806">
    <property type="entry name" value="Small_GTPase"/>
</dbReference>
<dbReference type="Gene3D" id="3.40.50.300">
    <property type="entry name" value="P-loop containing nucleotide triphosphate hydrolases"/>
    <property type="match status" value="1"/>
</dbReference>
<dbReference type="PANTHER" id="PTHR47978">
    <property type="match status" value="1"/>
</dbReference>
<dbReference type="AlphaFoldDB" id="X1ASA0"/>
<keyword evidence="1" id="KW-0547">Nucleotide-binding</keyword>
<dbReference type="EMBL" id="BART01016749">
    <property type="protein sequence ID" value="GAG85729.1"/>
    <property type="molecule type" value="Genomic_DNA"/>
</dbReference>
<comment type="caution">
    <text evidence="2">The sequence shown here is derived from an EMBL/GenBank/DDBJ whole genome shotgun (WGS) entry which is preliminary data.</text>
</comment>
<protein>
    <recommendedName>
        <fullName evidence="3">GTP-binding protein</fullName>
    </recommendedName>
</protein>
<dbReference type="CDD" id="cd00154">
    <property type="entry name" value="Rab"/>
    <property type="match status" value="1"/>
</dbReference>
<dbReference type="SMART" id="SM00175">
    <property type="entry name" value="RAB"/>
    <property type="match status" value="1"/>
</dbReference>
<dbReference type="SUPFAM" id="SSF52540">
    <property type="entry name" value="P-loop containing nucleoside triphosphate hydrolases"/>
    <property type="match status" value="1"/>
</dbReference>
<dbReference type="InterPro" id="IPR005225">
    <property type="entry name" value="Small_GTP-bd"/>
</dbReference>
<evidence type="ECO:0000256" key="1">
    <source>
        <dbReference type="ARBA" id="ARBA00022741"/>
    </source>
</evidence>
<organism evidence="2">
    <name type="scientific">marine sediment metagenome</name>
    <dbReference type="NCBI Taxonomy" id="412755"/>
    <lineage>
        <taxon>unclassified sequences</taxon>
        <taxon>metagenomes</taxon>
        <taxon>ecological metagenomes</taxon>
    </lineage>
</organism>
<sequence>MSYRGKVILCGDAGVGKTSLLAQYVDNQFSEEYHQTIGANFLIKEIDLNIVIDKLNITNPKLKKDIKQKGFKLYFWDIGGQKPSLFANEYYFVQAVGAMIVFSLSRVATFKSVDFWISKLKELSGDVPYIIVGNKTDLKREIDQETIEKKLKELGVKYFETSAKLDENVDKAFETLSVQILNKLK</sequence>
<dbReference type="GO" id="GO:0003924">
    <property type="term" value="F:GTPase activity"/>
    <property type="evidence" value="ECO:0007669"/>
    <property type="project" value="InterPro"/>
</dbReference>
<dbReference type="Pfam" id="PF00071">
    <property type="entry name" value="Ras"/>
    <property type="match status" value="1"/>
</dbReference>
<dbReference type="GO" id="GO:0005525">
    <property type="term" value="F:GTP binding"/>
    <property type="evidence" value="ECO:0007669"/>
    <property type="project" value="InterPro"/>
</dbReference>
<dbReference type="PROSITE" id="PS51419">
    <property type="entry name" value="RAB"/>
    <property type="match status" value="1"/>
</dbReference>
<dbReference type="SMART" id="SM00174">
    <property type="entry name" value="RHO"/>
    <property type="match status" value="1"/>
</dbReference>
<gene>
    <name evidence="2" type="ORF">S01H4_32123</name>
</gene>
<accession>X1ASA0</accession>
<dbReference type="PRINTS" id="PR00449">
    <property type="entry name" value="RASTRNSFRMNG"/>
</dbReference>
<dbReference type="NCBIfam" id="TIGR00231">
    <property type="entry name" value="small_GTP"/>
    <property type="match status" value="1"/>
</dbReference>
<name>X1ASA0_9ZZZZ</name>
<dbReference type="SMART" id="SM00173">
    <property type="entry name" value="RAS"/>
    <property type="match status" value="1"/>
</dbReference>
<proteinExistence type="predicted"/>
<dbReference type="InterPro" id="IPR027417">
    <property type="entry name" value="P-loop_NTPase"/>
</dbReference>
<reference evidence="2" key="1">
    <citation type="journal article" date="2014" name="Front. Microbiol.">
        <title>High frequency of phylogenetically diverse reductive dehalogenase-homologous genes in deep subseafloor sedimentary metagenomes.</title>
        <authorList>
            <person name="Kawai M."/>
            <person name="Futagami T."/>
            <person name="Toyoda A."/>
            <person name="Takaki Y."/>
            <person name="Nishi S."/>
            <person name="Hori S."/>
            <person name="Arai W."/>
            <person name="Tsubouchi T."/>
            <person name="Morono Y."/>
            <person name="Uchiyama I."/>
            <person name="Ito T."/>
            <person name="Fujiyama A."/>
            <person name="Inagaki F."/>
            <person name="Takami H."/>
        </authorList>
    </citation>
    <scope>NUCLEOTIDE SEQUENCE</scope>
    <source>
        <strain evidence="2">Expedition CK06-06</strain>
    </source>
</reference>
<evidence type="ECO:0000313" key="2">
    <source>
        <dbReference type="EMBL" id="GAG85729.1"/>
    </source>
</evidence>
<evidence type="ECO:0008006" key="3">
    <source>
        <dbReference type="Google" id="ProtNLM"/>
    </source>
</evidence>